<comment type="caution">
    <text evidence="1">The sequence shown here is derived from an EMBL/GenBank/DDBJ whole genome shotgun (WGS) entry which is preliminary data.</text>
</comment>
<dbReference type="Pfam" id="PF06224">
    <property type="entry name" value="AlkZ-like"/>
    <property type="match status" value="1"/>
</dbReference>
<sequence length="370" mass="40601">MLGRRSLNRATLERQLLLERSPLPVPDAVEHLVGVQAQTPHTWYVGLWSRLADFDADAVGALLERRELVRLALMRSTLHLVTPSDLAALRPWIQPVLDRDLYRNQLHGKPIADVDVPAVVAAARAALADGALTNKQLGDILAPHWPDTPPGTLVYAVRNQLPLVQVPPRGVWGRSGAIAHTSAEAWLGDAPTPPVDPARIIRRYLAAFGPASIRDMQTWSGLTKLREVVDPMRPELLTFHDEQGVELFDLPDASRPDEATPASPRFLYDFDNALLSFADRSRIVTEAHTRSFQRRGVIPQAVLVDGFTAGDWVVERGDDGTATLTIRPLEEPFADADVAELIEEGSSLLRFLAPDAPARRVEIGAPAHPA</sequence>
<proteinExistence type="predicted"/>
<organism evidence="1 2">
    <name type="scientific">Pseudolysinimonas yzui</name>
    <dbReference type="NCBI Taxonomy" id="2708254"/>
    <lineage>
        <taxon>Bacteria</taxon>
        <taxon>Bacillati</taxon>
        <taxon>Actinomycetota</taxon>
        <taxon>Actinomycetes</taxon>
        <taxon>Micrococcales</taxon>
        <taxon>Microbacteriaceae</taxon>
        <taxon>Pseudolysinimonas</taxon>
    </lineage>
</organism>
<evidence type="ECO:0008006" key="3">
    <source>
        <dbReference type="Google" id="ProtNLM"/>
    </source>
</evidence>
<keyword evidence="2" id="KW-1185">Reference proteome</keyword>
<evidence type="ECO:0000313" key="2">
    <source>
        <dbReference type="Proteomes" id="UP000617531"/>
    </source>
</evidence>
<dbReference type="Proteomes" id="UP000617531">
    <property type="component" value="Unassembled WGS sequence"/>
</dbReference>
<name>A0A8J3GSE0_9MICO</name>
<protein>
    <recommendedName>
        <fullName evidence="3">Winged helix DNA-binding domain-containing protein</fullName>
    </recommendedName>
</protein>
<evidence type="ECO:0000313" key="1">
    <source>
        <dbReference type="EMBL" id="GHF22718.1"/>
    </source>
</evidence>
<dbReference type="PANTHER" id="PTHR38479:SF2">
    <property type="entry name" value="WINGED HELIX DNA-BINDING DOMAIN-CONTAINING PROTEIN"/>
    <property type="match status" value="1"/>
</dbReference>
<dbReference type="AlphaFoldDB" id="A0A8J3GSE0"/>
<accession>A0A8J3GSE0</accession>
<dbReference type="EMBL" id="BNAI01000006">
    <property type="protein sequence ID" value="GHF22718.1"/>
    <property type="molecule type" value="Genomic_DNA"/>
</dbReference>
<reference evidence="1" key="1">
    <citation type="journal article" date="2014" name="Int. J. Syst. Evol. Microbiol.">
        <title>Complete genome sequence of Corynebacterium casei LMG S-19264T (=DSM 44701T), isolated from a smear-ripened cheese.</title>
        <authorList>
            <consortium name="US DOE Joint Genome Institute (JGI-PGF)"/>
            <person name="Walter F."/>
            <person name="Albersmeier A."/>
            <person name="Kalinowski J."/>
            <person name="Ruckert C."/>
        </authorList>
    </citation>
    <scope>NUCLEOTIDE SEQUENCE</scope>
    <source>
        <strain evidence="1">CGMCC 1.16548</strain>
    </source>
</reference>
<dbReference type="PANTHER" id="PTHR38479">
    <property type="entry name" value="LMO0824 PROTEIN"/>
    <property type="match status" value="1"/>
</dbReference>
<gene>
    <name evidence="1" type="ORF">GCM10011600_24830</name>
</gene>
<dbReference type="InterPro" id="IPR009351">
    <property type="entry name" value="AlkZ-like"/>
</dbReference>
<reference evidence="1" key="2">
    <citation type="submission" date="2020-09" db="EMBL/GenBank/DDBJ databases">
        <authorList>
            <person name="Sun Q."/>
            <person name="Zhou Y."/>
        </authorList>
    </citation>
    <scope>NUCLEOTIDE SEQUENCE</scope>
    <source>
        <strain evidence="1">CGMCC 1.16548</strain>
    </source>
</reference>